<accession>A0AAD7M7U0</accession>
<gene>
    <name evidence="2" type="ORF">B0H16DRAFT_1747398</name>
</gene>
<feature type="region of interest" description="Disordered" evidence="1">
    <location>
        <begin position="182"/>
        <end position="222"/>
    </location>
</feature>
<dbReference type="AlphaFoldDB" id="A0AAD7M7U0"/>
<evidence type="ECO:0000256" key="1">
    <source>
        <dbReference type="SAM" id="MobiDB-lite"/>
    </source>
</evidence>
<feature type="compositionally biased region" description="Low complexity" evidence="1">
    <location>
        <begin position="122"/>
        <end position="155"/>
    </location>
</feature>
<reference evidence="2" key="1">
    <citation type="submission" date="2023-03" db="EMBL/GenBank/DDBJ databases">
        <title>Massive genome expansion in bonnet fungi (Mycena s.s.) driven by repeated elements and novel gene families across ecological guilds.</title>
        <authorList>
            <consortium name="Lawrence Berkeley National Laboratory"/>
            <person name="Harder C.B."/>
            <person name="Miyauchi S."/>
            <person name="Viragh M."/>
            <person name="Kuo A."/>
            <person name="Thoen E."/>
            <person name="Andreopoulos B."/>
            <person name="Lu D."/>
            <person name="Skrede I."/>
            <person name="Drula E."/>
            <person name="Henrissat B."/>
            <person name="Morin E."/>
            <person name="Kohler A."/>
            <person name="Barry K."/>
            <person name="LaButti K."/>
            <person name="Morin E."/>
            <person name="Salamov A."/>
            <person name="Lipzen A."/>
            <person name="Mereny Z."/>
            <person name="Hegedus B."/>
            <person name="Baldrian P."/>
            <person name="Stursova M."/>
            <person name="Weitz H."/>
            <person name="Taylor A."/>
            <person name="Grigoriev I.V."/>
            <person name="Nagy L.G."/>
            <person name="Martin F."/>
            <person name="Kauserud H."/>
        </authorList>
    </citation>
    <scope>NUCLEOTIDE SEQUENCE</scope>
    <source>
        <strain evidence="2">CBHHK182m</strain>
    </source>
</reference>
<evidence type="ECO:0000313" key="3">
    <source>
        <dbReference type="Proteomes" id="UP001215598"/>
    </source>
</evidence>
<name>A0AAD7M7U0_9AGAR</name>
<organism evidence="2 3">
    <name type="scientific">Mycena metata</name>
    <dbReference type="NCBI Taxonomy" id="1033252"/>
    <lineage>
        <taxon>Eukaryota</taxon>
        <taxon>Fungi</taxon>
        <taxon>Dikarya</taxon>
        <taxon>Basidiomycota</taxon>
        <taxon>Agaricomycotina</taxon>
        <taxon>Agaricomycetes</taxon>
        <taxon>Agaricomycetidae</taxon>
        <taxon>Agaricales</taxon>
        <taxon>Marasmiineae</taxon>
        <taxon>Mycenaceae</taxon>
        <taxon>Mycena</taxon>
    </lineage>
</organism>
<dbReference type="EMBL" id="JARKIB010000478">
    <property type="protein sequence ID" value="KAJ7705146.1"/>
    <property type="molecule type" value="Genomic_DNA"/>
</dbReference>
<protein>
    <submittedName>
        <fullName evidence="2">Uncharacterized protein</fullName>
    </submittedName>
</protein>
<dbReference type="Proteomes" id="UP001215598">
    <property type="component" value="Unassembled WGS sequence"/>
</dbReference>
<feature type="region of interest" description="Disordered" evidence="1">
    <location>
        <begin position="122"/>
        <end position="166"/>
    </location>
</feature>
<keyword evidence="3" id="KW-1185">Reference proteome</keyword>
<sequence>MPCRPPFYPCPGHESIASHDTSSACAFYPVFAGFVCGTFTNSWLALAQTDGYIDGKQRSFKHYNDALHWWETMCETHHQDGCPPFEPLDFSLNPDPKTHPSSAPCTRIDPNALVAAGIAIGPSSSSPSSSSVSIGSSSSLSSTSSLSTSSASSSDSKVKPAPGGSHLFRARDAVHTAAVPTAAPSLFGPSAPTVKKEPLGSPFRASKKEEPGSPTLYLNPPGRILTSETRIHLTARGAAHGAHLHAAATAEHAAAASNAAELAGAGSSVEAAMPVRVRYSGSPSVEVSPLRREAPPPLSVLVTPGPGGVDDAAHCHQYALRGVGVFYPTNEAALAAAAALGMSHPKILFSSNVEKLEAWMMGKPFVGEDS</sequence>
<proteinExistence type="predicted"/>
<evidence type="ECO:0000313" key="2">
    <source>
        <dbReference type="EMBL" id="KAJ7705146.1"/>
    </source>
</evidence>
<comment type="caution">
    <text evidence="2">The sequence shown here is derived from an EMBL/GenBank/DDBJ whole genome shotgun (WGS) entry which is preliminary data.</text>
</comment>